<name>A0A4R6TXH7_9BACI</name>
<protein>
    <submittedName>
        <fullName evidence="1">Uncharacterized protein</fullName>
    </submittedName>
</protein>
<proteinExistence type="predicted"/>
<sequence length="33" mass="3851">MLSRKYKTTFDIKIQKESVLGTNDPLMLDILTH</sequence>
<evidence type="ECO:0000313" key="1">
    <source>
        <dbReference type="EMBL" id="TDQ37482.1"/>
    </source>
</evidence>
<keyword evidence="2" id="KW-1185">Reference proteome</keyword>
<comment type="caution">
    <text evidence="1">The sequence shown here is derived from an EMBL/GenBank/DDBJ whole genome shotgun (WGS) entry which is preliminary data.</text>
</comment>
<dbReference type="AlphaFoldDB" id="A0A4R6TXH7"/>
<reference evidence="1 2" key="1">
    <citation type="submission" date="2019-03" db="EMBL/GenBank/DDBJ databases">
        <title>Genomic Encyclopedia of Type Strains, Phase IV (KMG-IV): sequencing the most valuable type-strain genomes for metagenomic binning, comparative biology and taxonomic classification.</title>
        <authorList>
            <person name="Goeker M."/>
        </authorList>
    </citation>
    <scope>NUCLEOTIDE SEQUENCE [LARGE SCALE GENOMIC DNA]</scope>
    <source>
        <strain evidence="1 2">DSM 28697</strain>
    </source>
</reference>
<evidence type="ECO:0000313" key="2">
    <source>
        <dbReference type="Proteomes" id="UP000295632"/>
    </source>
</evidence>
<dbReference type="EMBL" id="SNYJ01000013">
    <property type="protein sequence ID" value="TDQ37482.1"/>
    <property type="molecule type" value="Genomic_DNA"/>
</dbReference>
<gene>
    <name evidence="1" type="ORF">EV213_113117</name>
</gene>
<organism evidence="1 2">
    <name type="scientific">Aureibacillus halotolerans</name>
    <dbReference type="NCBI Taxonomy" id="1508390"/>
    <lineage>
        <taxon>Bacteria</taxon>
        <taxon>Bacillati</taxon>
        <taxon>Bacillota</taxon>
        <taxon>Bacilli</taxon>
        <taxon>Bacillales</taxon>
        <taxon>Bacillaceae</taxon>
        <taxon>Aureibacillus</taxon>
    </lineage>
</organism>
<dbReference type="Proteomes" id="UP000295632">
    <property type="component" value="Unassembled WGS sequence"/>
</dbReference>
<accession>A0A4R6TXH7</accession>